<dbReference type="PANTHER" id="PTHR42734">
    <property type="entry name" value="METAL TRANSPORT SYSTEM ATP-BINDING PROTEIN TM_0124-RELATED"/>
    <property type="match status" value="1"/>
</dbReference>
<dbReference type="PANTHER" id="PTHR42734:SF6">
    <property type="entry name" value="MOLYBDATE IMPORT ATP-BINDING PROTEIN MOLC"/>
    <property type="match status" value="1"/>
</dbReference>
<dbReference type="InterPro" id="IPR003593">
    <property type="entry name" value="AAA+_ATPase"/>
</dbReference>
<dbReference type="InterPro" id="IPR017871">
    <property type="entry name" value="ABC_transporter-like_CS"/>
</dbReference>
<keyword evidence="3" id="KW-0547">Nucleotide-binding</keyword>
<dbReference type="InterPro" id="IPR003439">
    <property type="entry name" value="ABC_transporter-like_ATP-bd"/>
</dbReference>
<dbReference type="SUPFAM" id="SSF52540">
    <property type="entry name" value="P-loop containing nucleoside triphosphate hydrolases"/>
    <property type="match status" value="1"/>
</dbReference>
<feature type="domain" description="ABC transporter" evidence="5">
    <location>
        <begin position="5"/>
        <end position="243"/>
    </location>
</feature>
<protein>
    <submittedName>
        <fullName evidence="6 7">ABC transporter ATP-binding protein</fullName>
    </submittedName>
</protein>
<name>A0A3N4CVB4_9ACTN</name>
<accession>A0A3N4CVB4</accession>
<evidence type="ECO:0000256" key="4">
    <source>
        <dbReference type="ARBA" id="ARBA00022840"/>
    </source>
</evidence>
<dbReference type="EMBL" id="CP072385">
    <property type="protein sequence ID" value="QUC09966.1"/>
    <property type="molecule type" value="Genomic_DNA"/>
</dbReference>
<reference evidence="6" key="2">
    <citation type="submission" date="2021-03" db="EMBL/GenBank/DDBJ databases">
        <title>Human Oral Microbial Genomes.</title>
        <authorList>
            <person name="Johnston C.D."/>
            <person name="Chen T."/>
            <person name="Dewhirst F.E."/>
        </authorList>
    </citation>
    <scope>NUCLEOTIDE SEQUENCE</scope>
    <source>
        <strain evidence="6">F0714</strain>
    </source>
</reference>
<dbReference type="GeneID" id="64406778"/>
<evidence type="ECO:0000256" key="2">
    <source>
        <dbReference type="ARBA" id="ARBA00022448"/>
    </source>
</evidence>
<dbReference type="PROSITE" id="PS00211">
    <property type="entry name" value="ABC_TRANSPORTER_1"/>
    <property type="match status" value="1"/>
</dbReference>
<dbReference type="Proteomes" id="UP000677180">
    <property type="component" value="Chromosome"/>
</dbReference>
<dbReference type="Proteomes" id="UP000273044">
    <property type="component" value="Chromosome"/>
</dbReference>
<evidence type="ECO:0000259" key="5">
    <source>
        <dbReference type="PROSITE" id="PS50893"/>
    </source>
</evidence>
<dbReference type="RefSeq" id="WP_014846405.1">
    <property type="nucleotide sequence ID" value="NZ_CAJZDL010000048.1"/>
</dbReference>
<dbReference type="GO" id="GO:0005524">
    <property type="term" value="F:ATP binding"/>
    <property type="evidence" value="ECO:0007669"/>
    <property type="project" value="UniProtKB-KW"/>
</dbReference>
<evidence type="ECO:0000256" key="3">
    <source>
        <dbReference type="ARBA" id="ARBA00022741"/>
    </source>
</evidence>
<organism evidence="7 8">
    <name type="scientific">Arachnia propionica</name>
    <dbReference type="NCBI Taxonomy" id="1750"/>
    <lineage>
        <taxon>Bacteria</taxon>
        <taxon>Bacillati</taxon>
        <taxon>Actinomycetota</taxon>
        <taxon>Actinomycetes</taxon>
        <taxon>Propionibacteriales</taxon>
        <taxon>Propionibacteriaceae</taxon>
        <taxon>Arachnia</taxon>
    </lineage>
</organism>
<dbReference type="EMBL" id="LR134406">
    <property type="protein sequence ID" value="VEH70021.1"/>
    <property type="molecule type" value="Genomic_DNA"/>
</dbReference>
<dbReference type="CDD" id="cd03214">
    <property type="entry name" value="ABC_Iron-Siderophores_B12_Hemin"/>
    <property type="match status" value="1"/>
</dbReference>
<dbReference type="GO" id="GO:0016887">
    <property type="term" value="F:ATP hydrolysis activity"/>
    <property type="evidence" value="ECO:0007669"/>
    <property type="project" value="InterPro"/>
</dbReference>
<dbReference type="InterPro" id="IPR050153">
    <property type="entry name" value="Metal_Ion_Import_ABC"/>
</dbReference>
<dbReference type="SMART" id="SM00382">
    <property type="entry name" value="AAA"/>
    <property type="match status" value="1"/>
</dbReference>
<keyword evidence="4 7" id="KW-0067">ATP-binding</keyword>
<dbReference type="Pfam" id="PF00005">
    <property type="entry name" value="ABC_tran"/>
    <property type="match status" value="1"/>
</dbReference>
<dbReference type="PROSITE" id="PS50893">
    <property type="entry name" value="ABC_TRANSPORTER_2"/>
    <property type="match status" value="1"/>
</dbReference>
<evidence type="ECO:0000313" key="8">
    <source>
        <dbReference type="Proteomes" id="UP000273044"/>
    </source>
</evidence>
<evidence type="ECO:0000256" key="1">
    <source>
        <dbReference type="ARBA" id="ARBA00005417"/>
    </source>
</evidence>
<gene>
    <name evidence="6" type="ORF">J5A53_09045</name>
    <name evidence="7" type="ORF">NCTC12967_01304</name>
</gene>
<dbReference type="OrthoDB" id="5296765at2"/>
<dbReference type="InterPro" id="IPR027417">
    <property type="entry name" value="P-loop_NTPase"/>
</dbReference>
<dbReference type="Gene3D" id="3.40.50.300">
    <property type="entry name" value="P-loop containing nucleotide triphosphate hydrolases"/>
    <property type="match status" value="1"/>
</dbReference>
<reference evidence="7 8" key="1">
    <citation type="submission" date="2018-12" db="EMBL/GenBank/DDBJ databases">
        <authorList>
            <consortium name="Pathogen Informatics"/>
        </authorList>
    </citation>
    <scope>NUCLEOTIDE SEQUENCE [LARGE SCALE GENOMIC DNA]</scope>
    <source>
        <strain evidence="7 8">NCTC12967</strain>
    </source>
</reference>
<evidence type="ECO:0000313" key="6">
    <source>
        <dbReference type="EMBL" id="QUC09966.1"/>
    </source>
</evidence>
<keyword evidence="8" id="KW-1185">Reference proteome</keyword>
<sequence length="267" mass="29114">MVNALMVRGLTHRYPGRGTPALDDLGFDLPENRLAFVLGPNGSGKSTLFRILLRLLRADSGEVEIGGRRLESYGPAALAGVISYIPQSSEVPFNFSGRHTVVLGRVTRRGLRASPREADWKAADEALEAVGMTGLGERGIQELSGGERQLVLIARALCQGGRLLVLDEPTSALDAGNQIRVLRRLRRLVDRQGLTVLLSSHQPNHAFEFADDVLLLKQGRSPGLKPVADLTGEDLSHLYDLPMRVVDLTDMPGLRLCVTRPETRGDQ</sequence>
<dbReference type="AlphaFoldDB" id="A0A3N4CVB4"/>
<keyword evidence="2" id="KW-0813">Transport</keyword>
<evidence type="ECO:0000313" key="7">
    <source>
        <dbReference type="EMBL" id="VEH70021.1"/>
    </source>
</evidence>
<proteinExistence type="inferred from homology"/>
<comment type="similarity">
    <text evidence="1">Belongs to the ABC transporter superfamily.</text>
</comment>